<evidence type="ECO:0000259" key="8">
    <source>
        <dbReference type="SMART" id="SM00244"/>
    </source>
</evidence>
<gene>
    <name evidence="9" type="primary">hflK</name>
    <name evidence="9" type="ORF">E2R48_09885</name>
</gene>
<evidence type="ECO:0000256" key="4">
    <source>
        <dbReference type="ARBA" id="ARBA00022989"/>
    </source>
</evidence>
<dbReference type="PRINTS" id="PR00721">
    <property type="entry name" value="STOMATIN"/>
</dbReference>
<evidence type="ECO:0000256" key="5">
    <source>
        <dbReference type="ARBA" id="ARBA00023136"/>
    </source>
</evidence>
<feature type="compositionally biased region" description="Polar residues" evidence="7">
    <location>
        <begin position="1"/>
        <end position="12"/>
    </location>
</feature>
<comment type="similarity">
    <text evidence="2 6">Belongs to the band 7/mec-2 family. HflK subfamily.</text>
</comment>
<evidence type="ECO:0000256" key="6">
    <source>
        <dbReference type="RuleBase" id="RU364113"/>
    </source>
</evidence>
<sequence length="420" mass="47379">MENEMSFNNSDQDPWGKPGSTGKKPENNQSHNEDKQSNWEQPNNQQKNTQQSPPDIEEIFNNLLKKISGKSGNVGKNGKPNSPVGLGKLLPLGVLIGAVIWGLSGFYTIKEAERGVVLRFGQLHSIVQPGLNWKPTFIDSVTAVNVERVRELRTQGSMLTQDENMVKVEMTVQYRVQDPAKYLFSVTRADDSLNQATDSALRYVIGHMTMDDILTTGRSVVRENTWKTLNDIIAVYDMGLEVIDVNFQSARPPEEVKAAFDDAIKAQEDEQRYIREAEAYAREQEPRARGNAQRIIEQATAYKEQVVLDAQGEVERFQRLLPEFKASPELLRERLYIQTMEKVMANTPKVMLDTQSGNNLTVLPLEQILNSKTLAEKSNTLVKTDQSSEKKVPERAVTNPEISQPNSLYQVIEGRQGRFN</sequence>
<feature type="compositionally biased region" description="Basic and acidic residues" evidence="7">
    <location>
        <begin position="23"/>
        <end position="37"/>
    </location>
</feature>
<dbReference type="Gene3D" id="3.30.479.30">
    <property type="entry name" value="Band 7 domain"/>
    <property type="match status" value="1"/>
</dbReference>
<comment type="subcellular location">
    <subcellularLocation>
        <location evidence="1">Membrane</location>
        <topology evidence="1">Single-pass membrane protein</topology>
    </subcellularLocation>
</comment>
<proteinExistence type="inferred from homology"/>
<dbReference type="InterPro" id="IPR001107">
    <property type="entry name" value="Band_7"/>
</dbReference>
<dbReference type="GO" id="GO:0006508">
    <property type="term" value="P:proteolysis"/>
    <property type="evidence" value="ECO:0007669"/>
    <property type="project" value="UniProtKB-KW"/>
</dbReference>
<evidence type="ECO:0000313" key="9">
    <source>
        <dbReference type="EMBL" id="TEW27245.1"/>
    </source>
</evidence>
<feature type="compositionally biased region" description="Polar residues" evidence="7">
    <location>
        <begin position="38"/>
        <end position="53"/>
    </location>
</feature>
<feature type="domain" description="Band 7" evidence="8">
    <location>
        <begin position="104"/>
        <end position="264"/>
    </location>
</feature>
<evidence type="ECO:0000256" key="2">
    <source>
        <dbReference type="ARBA" id="ARBA00006971"/>
    </source>
</evidence>
<dbReference type="PANTHER" id="PTHR43327:SF2">
    <property type="entry name" value="MODULATOR OF FTSH PROTEASE HFLK"/>
    <property type="match status" value="1"/>
</dbReference>
<dbReference type="AlphaFoldDB" id="A0AAX2S0H8"/>
<evidence type="ECO:0000256" key="7">
    <source>
        <dbReference type="SAM" id="MobiDB-lite"/>
    </source>
</evidence>
<name>A0AAX2S0H8_HISSO</name>
<dbReference type="GO" id="GO:0016020">
    <property type="term" value="C:membrane"/>
    <property type="evidence" value="ECO:0007669"/>
    <property type="project" value="UniProtKB-SubCell"/>
</dbReference>
<dbReference type="CDD" id="cd03404">
    <property type="entry name" value="SPFH_HflK"/>
    <property type="match status" value="1"/>
</dbReference>
<feature type="region of interest" description="Disordered" evidence="7">
    <location>
        <begin position="1"/>
        <end position="53"/>
    </location>
</feature>
<dbReference type="GO" id="GO:0008233">
    <property type="term" value="F:peptidase activity"/>
    <property type="evidence" value="ECO:0007669"/>
    <property type="project" value="UniProtKB-KW"/>
</dbReference>
<dbReference type="NCBIfam" id="TIGR01933">
    <property type="entry name" value="hflK"/>
    <property type="match status" value="1"/>
</dbReference>
<dbReference type="InterPro" id="IPR010201">
    <property type="entry name" value="HflK"/>
</dbReference>
<keyword evidence="4" id="KW-1133">Transmembrane helix</keyword>
<dbReference type="PANTHER" id="PTHR43327">
    <property type="entry name" value="STOMATIN-LIKE PROTEIN 2, MITOCHONDRIAL"/>
    <property type="match status" value="1"/>
</dbReference>
<dbReference type="InterPro" id="IPR036013">
    <property type="entry name" value="Band_7/SPFH_dom_sf"/>
</dbReference>
<dbReference type="Proteomes" id="UP000297565">
    <property type="component" value="Unassembled WGS sequence"/>
</dbReference>
<keyword evidence="5" id="KW-0472">Membrane</keyword>
<dbReference type="InterPro" id="IPR050710">
    <property type="entry name" value="Band7/mec-2_domain"/>
</dbReference>
<dbReference type="Pfam" id="PF01145">
    <property type="entry name" value="Band_7"/>
    <property type="match status" value="1"/>
</dbReference>
<comment type="function">
    <text evidence="6">HflC and HflK could encode or regulate a protease.</text>
</comment>
<dbReference type="EMBL" id="SNRV01000040">
    <property type="protein sequence ID" value="TEW27245.1"/>
    <property type="molecule type" value="Genomic_DNA"/>
</dbReference>
<keyword evidence="3" id="KW-0812">Transmembrane</keyword>
<evidence type="ECO:0000313" key="10">
    <source>
        <dbReference type="Proteomes" id="UP000297565"/>
    </source>
</evidence>
<keyword evidence="9" id="KW-0378">Hydrolase</keyword>
<evidence type="ECO:0000256" key="3">
    <source>
        <dbReference type="ARBA" id="ARBA00022692"/>
    </source>
</evidence>
<comment type="subunit">
    <text evidence="6">HflC and HflK may interact to form a multimeric complex.</text>
</comment>
<keyword evidence="9" id="KW-0645">Protease</keyword>
<protein>
    <recommendedName>
        <fullName evidence="6">Protein HflK</fullName>
    </recommendedName>
</protein>
<dbReference type="InterPro" id="IPR001972">
    <property type="entry name" value="Stomatin_HflK_fam"/>
</dbReference>
<reference evidence="9 10" key="1">
    <citation type="submission" date="2019-03" db="EMBL/GenBank/DDBJ databases">
        <title>Horizontal Gene Transfer Machinery in Histophilus somni.</title>
        <authorList>
            <person name="Mostafa Nazari M."/>
            <person name="Liljebjelke K."/>
        </authorList>
    </citation>
    <scope>NUCLEOTIDE SEQUENCE [LARGE SCALE GENOMIC DNA]</scope>
    <source>
        <strain evidence="9 10">UOC-EPH-KLM-04</strain>
    </source>
</reference>
<comment type="caution">
    <text evidence="9">The sequence shown here is derived from an EMBL/GenBank/DDBJ whole genome shotgun (WGS) entry which is preliminary data.</text>
</comment>
<dbReference type="SMART" id="SM00244">
    <property type="entry name" value="PHB"/>
    <property type="match status" value="1"/>
</dbReference>
<organism evidence="9 10">
    <name type="scientific">Histophilus somni</name>
    <name type="common">Haemophilus somnus</name>
    <dbReference type="NCBI Taxonomy" id="731"/>
    <lineage>
        <taxon>Bacteria</taxon>
        <taxon>Pseudomonadati</taxon>
        <taxon>Pseudomonadota</taxon>
        <taxon>Gammaproteobacteria</taxon>
        <taxon>Pasteurellales</taxon>
        <taxon>Pasteurellaceae</taxon>
        <taxon>Histophilus</taxon>
    </lineage>
</organism>
<accession>A0AAX2S0H8</accession>
<evidence type="ECO:0000256" key="1">
    <source>
        <dbReference type="ARBA" id="ARBA00004167"/>
    </source>
</evidence>
<dbReference type="SUPFAM" id="SSF117892">
    <property type="entry name" value="Band 7/SPFH domain"/>
    <property type="match status" value="1"/>
</dbReference>